<sequence length="310" mass="34875">MSFSRKLRGRLVSGWLILDKPVGIGSTEIVSTVKNLFGAQKAGHAGTLDPLASGVLPVAFGNATKTIPYVMRGRKVYEFNITWGEERSTDDIQGKVLYSSQYRPTSKEIKIVLSKYTGIIEQIPPNFSAVKIKGERAYNLARNGIRFDLPSRKTEIFCLKFLKYVNRDTSSFRVECGKGTYIRSLARDIGRDLQCYGYVSDLRRTYVSPFLEEALVPFSSLLSFKEIETQDERLKVLDTYIINVTKALSGLMHFAVSDIQANCIRKGKSILVDGYEDEVFPADAYVTMQGSLVAIGQVNYRKFHPCRVFL</sequence>
<keyword evidence="9" id="KW-1185">Reference proteome</keyword>
<evidence type="ECO:0000256" key="5">
    <source>
        <dbReference type="HAMAP-Rule" id="MF_01080"/>
    </source>
</evidence>
<dbReference type="PANTHER" id="PTHR13767:SF2">
    <property type="entry name" value="PSEUDOURIDYLATE SYNTHASE TRUB1"/>
    <property type="match status" value="1"/>
</dbReference>
<evidence type="ECO:0000259" key="7">
    <source>
        <dbReference type="Pfam" id="PF16198"/>
    </source>
</evidence>
<organism evidence="8 9">
    <name type="scientific">Liberibacter crescens (strain BT-1)</name>
    <dbReference type="NCBI Taxonomy" id="1215343"/>
    <lineage>
        <taxon>Bacteria</taxon>
        <taxon>Pseudomonadati</taxon>
        <taxon>Pseudomonadota</taxon>
        <taxon>Alphaproteobacteria</taxon>
        <taxon>Hyphomicrobiales</taxon>
        <taxon>Rhizobiaceae</taxon>
        <taxon>Liberibacter</taxon>
    </lineage>
</organism>
<dbReference type="GO" id="GO:0160148">
    <property type="term" value="F:tRNA pseudouridine(55) synthase activity"/>
    <property type="evidence" value="ECO:0007669"/>
    <property type="project" value="UniProtKB-EC"/>
</dbReference>
<gene>
    <name evidence="5" type="primary">truB</name>
    <name evidence="8" type="ordered locus">B488_00320</name>
</gene>
<evidence type="ECO:0000313" key="8">
    <source>
        <dbReference type="EMBL" id="AGA64025.1"/>
    </source>
</evidence>
<dbReference type="HOGENOM" id="CLU_032087_0_3_5"/>
<dbReference type="Gene3D" id="3.30.2350.10">
    <property type="entry name" value="Pseudouridine synthase"/>
    <property type="match status" value="1"/>
</dbReference>
<evidence type="ECO:0000256" key="4">
    <source>
        <dbReference type="ARBA" id="ARBA00023235"/>
    </source>
</evidence>
<dbReference type="PATRIC" id="fig|1215343.11.peg.35"/>
<accession>L0ET83</accession>
<keyword evidence="8" id="KW-0456">Lyase</keyword>
<evidence type="ECO:0000256" key="1">
    <source>
        <dbReference type="ARBA" id="ARBA00000385"/>
    </source>
</evidence>
<reference evidence="8 9" key="1">
    <citation type="journal article" date="2012" name="Stand. Genomic Sci.">
        <title>Complete genome sequence of Liberibacter crescens BT-1.</title>
        <authorList>
            <person name="Leonard M.T."/>
            <person name="Fagen J.R."/>
            <person name="Davis-Richardson A.G."/>
            <person name="Davis M.J."/>
            <person name="Triplett E.W."/>
        </authorList>
    </citation>
    <scope>NUCLEOTIDE SEQUENCE [LARGE SCALE GENOMIC DNA]</scope>
    <source>
        <strain evidence="8 9">BT-1</strain>
    </source>
</reference>
<protein>
    <recommendedName>
        <fullName evidence="5">tRNA pseudouridine synthase B</fullName>
        <ecNumber evidence="5">5.4.99.25</ecNumber>
    </recommendedName>
    <alternativeName>
        <fullName evidence="5">tRNA pseudouridine(55) synthase</fullName>
        <shortName evidence="5">Psi55 synthase</shortName>
    </alternativeName>
    <alternativeName>
        <fullName evidence="5">tRNA pseudouridylate synthase</fullName>
    </alternativeName>
    <alternativeName>
        <fullName evidence="5">tRNA-uridine isomerase</fullName>
    </alternativeName>
</protein>
<dbReference type="InterPro" id="IPR014780">
    <property type="entry name" value="tRNA_psdUridine_synth_TruB"/>
</dbReference>
<comment type="similarity">
    <text evidence="2 5">Belongs to the pseudouridine synthase TruB family. Type 1 subfamily.</text>
</comment>
<dbReference type="GO" id="GO:1990481">
    <property type="term" value="P:mRNA pseudouridine synthesis"/>
    <property type="evidence" value="ECO:0007669"/>
    <property type="project" value="TreeGrafter"/>
</dbReference>
<name>L0ET83_LIBCB</name>
<dbReference type="eggNOG" id="COG0130">
    <property type="taxonomic scope" value="Bacteria"/>
</dbReference>
<dbReference type="InterPro" id="IPR002501">
    <property type="entry name" value="PsdUridine_synth_N"/>
</dbReference>
<dbReference type="GO" id="GO:0003723">
    <property type="term" value="F:RNA binding"/>
    <property type="evidence" value="ECO:0007669"/>
    <property type="project" value="InterPro"/>
</dbReference>
<dbReference type="KEGG" id="lcc:B488_00320"/>
<feature type="domain" description="Pseudouridine synthase II N-terminal" evidence="6">
    <location>
        <begin position="34"/>
        <end position="182"/>
    </location>
</feature>
<dbReference type="Pfam" id="PF01509">
    <property type="entry name" value="TruB_N"/>
    <property type="match status" value="1"/>
</dbReference>
<dbReference type="AlphaFoldDB" id="L0ET83"/>
<dbReference type="EMBL" id="CP003789">
    <property type="protein sequence ID" value="AGA64025.1"/>
    <property type="molecule type" value="Genomic_DNA"/>
</dbReference>
<evidence type="ECO:0000256" key="2">
    <source>
        <dbReference type="ARBA" id="ARBA00005642"/>
    </source>
</evidence>
<keyword evidence="3 5" id="KW-0819">tRNA processing</keyword>
<dbReference type="STRING" id="1215343.B488_00320"/>
<dbReference type="NCBIfam" id="TIGR00431">
    <property type="entry name" value="TruB"/>
    <property type="match status" value="1"/>
</dbReference>
<dbReference type="CDD" id="cd02573">
    <property type="entry name" value="PseudoU_synth_EcTruB"/>
    <property type="match status" value="1"/>
</dbReference>
<comment type="catalytic activity">
    <reaction evidence="1 5">
        <text>uridine(55) in tRNA = pseudouridine(55) in tRNA</text>
        <dbReference type="Rhea" id="RHEA:42532"/>
        <dbReference type="Rhea" id="RHEA-COMP:10101"/>
        <dbReference type="Rhea" id="RHEA-COMP:10102"/>
        <dbReference type="ChEBI" id="CHEBI:65314"/>
        <dbReference type="ChEBI" id="CHEBI:65315"/>
        <dbReference type="EC" id="5.4.99.25"/>
    </reaction>
</comment>
<dbReference type="InterPro" id="IPR020103">
    <property type="entry name" value="PsdUridine_synth_cat_dom_sf"/>
</dbReference>
<comment type="function">
    <text evidence="5">Responsible for synthesis of pseudouridine from uracil-55 in the psi GC loop of transfer RNAs.</text>
</comment>
<feature type="domain" description="tRNA pseudouridylate synthase B C-terminal" evidence="7">
    <location>
        <begin position="183"/>
        <end position="248"/>
    </location>
</feature>
<dbReference type="GO" id="GO:0031119">
    <property type="term" value="P:tRNA pseudouridine synthesis"/>
    <property type="evidence" value="ECO:0007669"/>
    <property type="project" value="UniProtKB-UniRule"/>
</dbReference>
<evidence type="ECO:0000256" key="3">
    <source>
        <dbReference type="ARBA" id="ARBA00022694"/>
    </source>
</evidence>
<dbReference type="EC" id="5.4.99.25" evidence="5"/>
<dbReference type="InterPro" id="IPR032819">
    <property type="entry name" value="TruB_C"/>
</dbReference>
<keyword evidence="4 5" id="KW-0413">Isomerase</keyword>
<evidence type="ECO:0000259" key="6">
    <source>
        <dbReference type="Pfam" id="PF01509"/>
    </source>
</evidence>
<dbReference type="HAMAP" id="MF_01080">
    <property type="entry name" value="TruB_bact"/>
    <property type="match status" value="1"/>
</dbReference>
<dbReference type="GO" id="GO:0016829">
    <property type="term" value="F:lyase activity"/>
    <property type="evidence" value="ECO:0007669"/>
    <property type="project" value="UniProtKB-KW"/>
</dbReference>
<dbReference type="Proteomes" id="UP000010799">
    <property type="component" value="Chromosome"/>
</dbReference>
<proteinExistence type="inferred from homology"/>
<feature type="active site" description="Nucleophile" evidence="5">
    <location>
        <position position="49"/>
    </location>
</feature>
<dbReference type="Pfam" id="PF16198">
    <property type="entry name" value="TruB_C_2"/>
    <property type="match status" value="1"/>
</dbReference>
<dbReference type="RefSeq" id="WP_015272452.1">
    <property type="nucleotide sequence ID" value="NC_019907.1"/>
</dbReference>
<dbReference type="PANTHER" id="PTHR13767">
    <property type="entry name" value="TRNA-PSEUDOURIDINE SYNTHASE"/>
    <property type="match status" value="1"/>
</dbReference>
<evidence type="ECO:0000313" key="9">
    <source>
        <dbReference type="Proteomes" id="UP000010799"/>
    </source>
</evidence>
<dbReference type="SUPFAM" id="SSF55120">
    <property type="entry name" value="Pseudouridine synthase"/>
    <property type="match status" value="1"/>
</dbReference>